<organism evidence="1">
    <name type="scientific">Physcomitrium patens</name>
    <name type="common">Spreading-leaved earth moss</name>
    <name type="synonym">Physcomitrella patens</name>
    <dbReference type="NCBI Taxonomy" id="3218"/>
    <lineage>
        <taxon>Eukaryota</taxon>
        <taxon>Viridiplantae</taxon>
        <taxon>Streptophyta</taxon>
        <taxon>Embryophyta</taxon>
        <taxon>Bryophyta</taxon>
        <taxon>Bryophytina</taxon>
        <taxon>Bryopsida</taxon>
        <taxon>Funariidae</taxon>
        <taxon>Funariales</taxon>
        <taxon>Funariaceae</taxon>
        <taxon>Physcomitrium</taxon>
    </lineage>
</organism>
<dbReference type="EnsemblPlants" id="Pp3c19_15480V3.1">
    <property type="protein sequence ID" value="PAC:32938993.CDS.1"/>
    <property type="gene ID" value="Pp3c19_15480"/>
</dbReference>
<reference evidence="1 3" key="2">
    <citation type="journal article" date="2018" name="Plant J.">
        <title>The Physcomitrella patens chromosome-scale assembly reveals moss genome structure and evolution.</title>
        <authorList>
            <person name="Lang D."/>
            <person name="Ullrich K.K."/>
            <person name="Murat F."/>
            <person name="Fuchs J."/>
            <person name="Jenkins J."/>
            <person name="Haas F.B."/>
            <person name="Piednoel M."/>
            <person name="Gundlach H."/>
            <person name="Van Bel M."/>
            <person name="Meyberg R."/>
            <person name="Vives C."/>
            <person name="Morata J."/>
            <person name="Symeonidi A."/>
            <person name="Hiss M."/>
            <person name="Muchero W."/>
            <person name="Kamisugi Y."/>
            <person name="Saleh O."/>
            <person name="Blanc G."/>
            <person name="Decker E.L."/>
            <person name="van Gessel N."/>
            <person name="Grimwood J."/>
            <person name="Hayes R.D."/>
            <person name="Graham S.W."/>
            <person name="Gunter L.E."/>
            <person name="McDaniel S.F."/>
            <person name="Hoernstein S.N.W."/>
            <person name="Larsson A."/>
            <person name="Li F.W."/>
            <person name="Perroud P.F."/>
            <person name="Phillips J."/>
            <person name="Ranjan P."/>
            <person name="Rokshar D.S."/>
            <person name="Rothfels C.J."/>
            <person name="Schneider L."/>
            <person name="Shu S."/>
            <person name="Stevenson D.W."/>
            <person name="Thummler F."/>
            <person name="Tillich M."/>
            <person name="Villarreal Aguilar J.C."/>
            <person name="Widiez T."/>
            <person name="Wong G.K."/>
            <person name="Wymore A."/>
            <person name="Zhang Y."/>
            <person name="Zimmer A.D."/>
            <person name="Quatrano R.S."/>
            <person name="Mayer K.F.X."/>
            <person name="Goodstein D."/>
            <person name="Casacuberta J.M."/>
            <person name="Vandepoele K."/>
            <person name="Reski R."/>
            <person name="Cuming A.C."/>
            <person name="Tuskan G.A."/>
            <person name="Maumus F."/>
            <person name="Salse J."/>
            <person name="Schmutz J."/>
            <person name="Rensing S.A."/>
        </authorList>
    </citation>
    <scope>NUCLEOTIDE SEQUENCE [LARGE SCALE GENOMIC DNA]</scope>
    <source>
        <strain evidence="2 3">cv. Gransden 2004</strain>
    </source>
</reference>
<evidence type="ECO:0000313" key="3">
    <source>
        <dbReference type="Proteomes" id="UP000006727"/>
    </source>
</evidence>
<accession>A0A2K1IYJ4</accession>
<proteinExistence type="predicted"/>
<dbReference type="InParanoid" id="A0A2K1IYJ4"/>
<dbReference type="PaxDb" id="3218-PP1S20_139V6.1"/>
<reference evidence="1 3" key="1">
    <citation type="journal article" date="2008" name="Science">
        <title>The Physcomitrella genome reveals evolutionary insights into the conquest of land by plants.</title>
        <authorList>
            <person name="Rensing S."/>
            <person name="Lang D."/>
            <person name="Zimmer A."/>
            <person name="Terry A."/>
            <person name="Salamov A."/>
            <person name="Shapiro H."/>
            <person name="Nishiyama T."/>
            <person name="Perroud P.-F."/>
            <person name="Lindquist E."/>
            <person name="Kamisugi Y."/>
            <person name="Tanahashi T."/>
            <person name="Sakakibara K."/>
            <person name="Fujita T."/>
            <person name="Oishi K."/>
            <person name="Shin-I T."/>
            <person name="Kuroki Y."/>
            <person name="Toyoda A."/>
            <person name="Suzuki Y."/>
            <person name="Hashimoto A."/>
            <person name="Yamaguchi K."/>
            <person name="Sugano A."/>
            <person name="Kohara Y."/>
            <person name="Fujiyama A."/>
            <person name="Anterola A."/>
            <person name="Aoki S."/>
            <person name="Ashton N."/>
            <person name="Barbazuk W.B."/>
            <person name="Barker E."/>
            <person name="Bennetzen J."/>
            <person name="Bezanilla M."/>
            <person name="Blankenship R."/>
            <person name="Cho S.H."/>
            <person name="Dutcher S."/>
            <person name="Estelle M."/>
            <person name="Fawcett J.A."/>
            <person name="Gundlach H."/>
            <person name="Hanada K."/>
            <person name="Heyl A."/>
            <person name="Hicks K.A."/>
            <person name="Hugh J."/>
            <person name="Lohr M."/>
            <person name="Mayer K."/>
            <person name="Melkozernov A."/>
            <person name="Murata T."/>
            <person name="Nelson D."/>
            <person name="Pils B."/>
            <person name="Prigge M."/>
            <person name="Reiss B."/>
            <person name="Renner T."/>
            <person name="Rombauts S."/>
            <person name="Rushton P."/>
            <person name="Sanderfoot A."/>
            <person name="Schween G."/>
            <person name="Shiu S.-H."/>
            <person name="Stueber K."/>
            <person name="Theodoulou F.L."/>
            <person name="Tu H."/>
            <person name="Van de Peer Y."/>
            <person name="Verrier P.J."/>
            <person name="Waters E."/>
            <person name="Wood A."/>
            <person name="Yang L."/>
            <person name="Cove D."/>
            <person name="Cuming A."/>
            <person name="Hasebe M."/>
            <person name="Lucas S."/>
            <person name="Mishler D.B."/>
            <person name="Reski R."/>
            <person name="Grigoriev I."/>
            <person name="Quatrano R.S."/>
            <person name="Boore J.L."/>
        </authorList>
    </citation>
    <scope>NUCLEOTIDE SEQUENCE [LARGE SCALE GENOMIC DNA]</scope>
    <source>
        <strain evidence="2 3">cv. Gransden 2004</strain>
    </source>
</reference>
<evidence type="ECO:0000313" key="1">
    <source>
        <dbReference type="EMBL" id="PNR34346.1"/>
    </source>
</evidence>
<gene>
    <name evidence="1" type="ORF">PHYPA_024163</name>
</gene>
<dbReference type="EnsemblPlants" id="Pp3c19_15480V3.2">
    <property type="protein sequence ID" value="PAC:32938994.CDS.1"/>
    <property type="gene ID" value="Pp3c19_15480"/>
</dbReference>
<dbReference type="Gramene" id="Pp3c19_15480V3.1">
    <property type="protein sequence ID" value="PAC:32938993.CDS.1"/>
    <property type="gene ID" value="Pp3c19_15480"/>
</dbReference>
<dbReference type="EMBL" id="ABEU02000019">
    <property type="protein sequence ID" value="PNR34346.1"/>
    <property type="molecule type" value="Genomic_DNA"/>
</dbReference>
<evidence type="ECO:0000313" key="2">
    <source>
        <dbReference type="EnsemblPlants" id="PAC:32938993.CDS.1"/>
    </source>
</evidence>
<dbReference type="AlphaFoldDB" id="A0A2K1IYJ4"/>
<protein>
    <submittedName>
        <fullName evidence="1 2">Uncharacterized protein</fullName>
    </submittedName>
</protein>
<dbReference type="Proteomes" id="UP000006727">
    <property type="component" value="Chromosome 19"/>
</dbReference>
<sequence>MGGKLSDKRHLSAVHSLRNGVLAILSCPVTNLLVQKSGQRNPRFQIFLTNPTTATDNTSQSICNIITFSSVKRWLNLPPGSYSTDLMRS</sequence>
<dbReference type="Gramene" id="Pp3c19_15480V3.2">
    <property type="protein sequence ID" value="PAC:32938994.CDS.1"/>
    <property type="gene ID" value="Pp3c19_15480"/>
</dbReference>
<name>A0A2K1IYJ4_PHYPA</name>
<keyword evidence="3" id="KW-1185">Reference proteome</keyword>
<reference evidence="2" key="3">
    <citation type="submission" date="2020-12" db="UniProtKB">
        <authorList>
            <consortium name="EnsemblPlants"/>
        </authorList>
    </citation>
    <scope>IDENTIFICATION</scope>
</reference>